<evidence type="ECO:0000313" key="3">
    <source>
        <dbReference type="Proteomes" id="UP001235547"/>
    </source>
</evidence>
<evidence type="ECO:0008006" key="4">
    <source>
        <dbReference type="Google" id="ProtNLM"/>
    </source>
</evidence>
<organism evidence="2 3">
    <name type="scientific">Sinorhizobium numidicum</name>
    <dbReference type="NCBI Taxonomy" id="680248"/>
    <lineage>
        <taxon>Bacteria</taxon>
        <taxon>Pseudomonadati</taxon>
        <taxon>Pseudomonadota</taxon>
        <taxon>Alphaproteobacteria</taxon>
        <taxon>Hyphomicrobiales</taxon>
        <taxon>Rhizobiaceae</taxon>
        <taxon>Sinorhizobium/Ensifer group</taxon>
        <taxon>Sinorhizobium</taxon>
    </lineage>
</organism>
<evidence type="ECO:0000313" key="2">
    <source>
        <dbReference type="EMBL" id="WEX85395.1"/>
    </source>
</evidence>
<evidence type="ECO:0000256" key="1">
    <source>
        <dbReference type="SAM" id="MobiDB-lite"/>
    </source>
</evidence>
<dbReference type="EMBL" id="CP120372">
    <property type="protein sequence ID" value="WEX85395.1"/>
    <property type="molecule type" value="Genomic_DNA"/>
</dbReference>
<reference evidence="2 3" key="1">
    <citation type="submission" date="2023-03" db="EMBL/GenBank/DDBJ databases">
        <authorList>
            <person name="Kaur S."/>
            <person name="Espinosa-Saiz D."/>
            <person name="Velazquez E."/>
            <person name="Menendez E."/>
            <person name="diCenzo G.C."/>
        </authorList>
    </citation>
    <scope>NUCLEOTIDE SEQUENCE [LARGE SCALE GENOMIC DNA]</scope>
    <source>
        <strain evidence="2 3">LMG 27395</strain>
        <plasmid evidence="2 3">unnamed</plasmid>
    </source>
</reference>
<sequence>MVKAQKSPLKLSKNSFSSQSHVINRREQLMHAFEAQKMVHSIFESAAGAGMEMTLNTIGTLRANTAAGHES</sequence>
<gene>
    <name evidence="2" type="ORF">PYH38_006342</name>
</gene>
<accession>A0ABY8D3D6</accession>
<keyword evidence="2" id="KW-0614">Plasmid</keyword>
<feature type="region of interest" description="Disordered" evidence="1">
    <location>
        <begin position="1"/>
        <end position="20"/>
    </location>
</feature>
<protein>
    <recommendedName>
        <fullName evidence="4">Nodulation protein</fullName>
    </recommendedName>
</protein>
<dbReference type="RefSeq" id="WP_280736306.1">
    <property type="nucleotide sequence ID" value="NZ_CP120369.1"/>
</dbReference>
<proteinExistence type="predicted"/>
<keyword evidence="3" id="KW-1185">Reference proteome</keyword>
<name>A0ABY8D3D6_9HYPH</name>
<dbReference type="Proteomes" id="UP001235547">
    <property type="component" value="Plasmid unnamed"/>
</dbReference>
<geneLocation type="plasmid" evidence="2 3">
    <name>unnamed</name>
</geneLocation>